<dbReference type="EMBL" id="ML978985">
    <property type="protein sequence ID" value="KAF1925369.1"/>
    <property type="molecule type" value="Genomic_DNA"/>
</dbReference>
<dbReference type="Proteomes" id="UP000800082">
    <property type="component" value="Unassembled WGS sequence"/>
</dbReference>
<protein>
    <submittedName>
        <fullName evidence="1">Uncharacterized protein</fullName>
    </submittedName>
</protein>
<dbReference type="GeneID" id="54346330"/>
<organism evidence="1 2">
    <name type="scientific">Didymella exigua CBS 183.55</name>
    <dbReference type="NCBI Taxonomy" id="1150837"/>
    <lineage>
        <taxon>Eukaryota</taxon>
        <taxon>Fungi</taxon>
        <taxon>Dikarya</taxon>
        <taxon>Ascomycota</taxon>
        <taxon>Pezizomycotina</taxon>
        <taxon>Dothideomycetes</taxon>
        <taxon>Pleosporomycetidae</taxon>
        <taxon>Pleosporales</taxon>
        <taxon>Pleosporineae</taxon>
        <taxon>Didymellaceae</taxon>
        <taxon>Didymella</taxon>
    </lineage>
</organism>
<gene>
    <name evidence="1" type="ORF">M421DRAFT_260143</name>
</gene>
<dbReference type="AlphaFoldDB" id="A0A6A5RDA2"/>
<accession>A0A6A5RDA2</accession>
<reference evidence="1" key="1">
    <citation type="journal article" date="2020" name="Stud. Mycol.">
        <title>101 Dothideomycetes genomes: a test case for predicting lifestyles and emergence of pathogens.</title>
        <authorList>
            <person name="Haridas S."/>
            <person name="Albert R."/>
            <person name="Binder M."/>
            <person name="Bloem J."/>
            <person name="Labutti K."/>
            <person name="Salamov A."/>
            <person name="Andreopoulos B."/>
            <person name="Baker S."/>
            <person name="Barry K."/>
            <person name="Bills G."/>
            <person name="Bluhm B."/>
            <person name="Cannon C."/>
            <person name="Castanera R."/>
            <person name="Culley D."/>
            <person name="Daum C."/>
            <person name="Ezra D."/>
            <person name="Gonzalez J."/>
            <person name="Henrissat B."/>
            <person name="Kuo A."/>
            <person name="Liang C."/>
            <person name="Lipzen A."/>
            <person name="Lutzoni F."/>
            <person name="Magnuson J."/>
            <person name="Mondo S."/>
            <person name="Nolan M."/>
            <person name="Ohm R."/>
            <person name="Pangilinan J."/>
            <person name="Park H.-J."/>
            <person name="Ramirez L."/>
            <person name="Alfaro M."/>
            <person name="Sun H."/>
            <person name="Tritt A."/>
            <person name="Yoshinaga Y."/>
            <person name="Zwiers L.-H."/>
            <person name="Turgeon B."/>
            <person name="Goodwin S."/>
            <person name="Spatafora J."/>
            <person name="Crous P."/>
            <person name="Grigoriev I."/>
        </authorList>
    </citation>
    <scope>NUCLEOTIDE SEQUENCE</scope>
    <source>
        <strain evidence="1">CBS 183.55</strain>
    </source>
</reference>
<name>A0A6A5RDA2_9PLEO</name>
<dbReference type="RefSeq" id="XP_033445621.1">
    <property type="nucleotide sequence ID" value="XM_033588683.1"/>
</dbReference>
<evidence type="ECO:0000313" key="2">
    <source>
        <dbReference type="Proteomes" id="UP000800082"/>
    </source>
</evidence>
<proteinExistence type="predicted"/>
<keyword evidence="2" id="KW-1185">Reference proteome</keyword>
<evidence type="ECO:0000313" key="1">
    <source>
        <dbReference type="EMBL" id="KAF1925369.1"/>
    </source>
</evidence>
<sequence length="166" mass="18617">MYCGLGMEYTMQCSSSYTLLSVCPSCVVATLSFTSRFTGRACPLVSSEPSRAAVAVCEQRLSSTSKQLSYASPSLLRAPSAPIILFLGNQSQWRRTFLCRGPPYFPKLLLSQPRLMCGRGMSRLLPTRHRPREVPSTEPWTKRCWCLVLELGHASESIFRTLRCTR</sequence>